<dbReference type="Pfam" id="PF01807">
    <property type="entry name" value="Zn_ribbon_DnaG"/>
    <property type="match status" value="1"/>
</dbReference>
<dbReference type="HAMAP" id="MF_00974">
    <property type="entry name" value="DNA_primase_DnaG"/>
    <property type="match status" value="1"/>
</dbReference>
<proteinExistence type="inferred from homology"/>
<dbReference type="CDD" id="cd03364">
    <property type="entry name" value="TOPRIM_DnaG_primases"/>
    <property type="match status" value="1"/>
</dbReference>
<dbReference type="InterPro" id="IPR006171">
    <property type="entry name" value="TOPRIM_dom"/>
</dbReference>
<dbReference type="SUPFAM" id="SSF56731">
    <property type="entry name" value="DNA primase core"/>
    <property type="match status" value="1"/>
</dbReference>
<evidence type="ECO:0000256" key="4">
    <source>
        <dbReference type="ARBA" id="ARBA00022695"/>
    </source>
</evidence>
<dbReference type="Pfam" id="PF08275">
    <property type="entry name" value="DNAG_N"/>
    <property type="match status" value="1"/>
</dbReference>
<dbReference type="Gene3D" id="3.40.1360.10">
    <property type="match status" value="1"/>
</dbReference>
<comment type="function">
    <text evidence="12 13">RNA polymerase that catalyzes the synthesis of short RNA molecules used as primers for DNA polymerase during DNA replication.</text>
</comment>
<dbReference type="InterPro" id="IPR013264">
    <property type="entry name" value="DNAG_N"/>
</dbReference>
<keyword evidence="10 12" id="KW-0238">DNA-binding</keyword>
<evidence type="ECO:0000256" key="6">
    <source>
        <dbReference type="ARBA" id="ARBA00022723"/>
    </source>
</evidence>
<evidence type="ECO:0000256" key="3">
    <source>
        <dbReference type="ARBA" id="ARBA00022679"/>
    </source>
</evidence>
<dbReference type="InterPro" id="IPR036977">
    <property type="entry name" value="DNA_primase_Znf_CHC2"/>
</dbReference>
<dbReference type="Proteomes" id="UP000033870">
    <property type="component" value="Unassembled WGS sequence"/>
</dbReference>
<feature type="domain" description="Toprim" evidence="15">
    <location>
        <begin position="260"/>
        <end position="341"/>
    </location>
</feature>
<keyword evidence="8 12" id="KW-0862">Zinc</keyword>
<dbReference type="GO" id="GO:0000428">
    <property type="term" value="C:DNA-directed RNA polymerase complex"/>
    <property type="evidence" value="ECO:0007669"/>
    <property type="project" value="UniProtKB-KW"/>
</dbReference>
<organism evidence="16 17">
    <name type="scientific">Candidatus Magasanikbacteria bacterium GW2011_GWA2_56_11</name>
    <dbReference type="NCBI Taxonomy" id="1619044"/>
    <lineage>
        <taxon>Bacteria</taxon>
        <taxon>Candidatus Magasanikiibacteriota</taxon>
    </lineage>
</organism>
<dbReference type="GO" id="GO:0003899">
    <property type="term" value="F:DNA-directed RNA polymerase activity"/>
    <property type="evidence" value="ECO:0007669"/>
    <property type="project" value="UniProtKB-UniRule"/>
</dbReference>
<comment type="subunit">
    <text evidence="12">Monomer. Interacts with DnaB.</text>
</comment>
<evidence type="ECO:0000256" key="8">
    <source>
        <dbReference type="ARBA" id="ARBA00022833"/>
    </source>
</evidence>
<dbReference type="PIRSF" id="PIRSF002811">
    <property type="entry name" value="DnaG"/>
    <property type="match status" value="1"/>
</dbReference>
<dbReference type="GO" id="GO:0008270">
    <property type="term" value="F:zinc ion binding"/>
    <property type="evidence" value="ECO:0007669"/>
    <property type="project" value="UniProtKB-UniRule"/>
</dbReference>
<keyword evidence="4 12" id="KW-0548">Nucleotidyltransferase</keyword>
<dbReference type="GO" id="GO:0005737">
    <property type="term" value="C:cytoplasm"/>
    <property type="evidence" value="ECO:0007669"/>
    <property type="project" value="TreeGrafter"/>
</dbReference>
<evidence type="ECO:0000256" key="13">
    <source>
        <dbReference type="PIRNR" id="PIRNR002811"/>
    </source>
</evidence>
<dbReference type="FunFam" id="3.90.580.10:FF:000001">
    <property type="entry name" value="DNA primase"/>
    <property type="match status" value="1"/>
</dbReference>
<dbReference type="PANTHER" id="PTHR30313:SF2">
    <property type="entry name" value="DNA PRIMASE"/>
    <property type="match status" value="1"/>
</dbReference>
<evidence type="ECO:0000256" key="10">
    <source>
        <dbReference type="ARBA" id="ARBA00023125"/>
    </source>
</evidence>
<evidence type="ECO:0000256" key="12">
    <source>
        <dbReference type="HAMAP-Rule" id="MF_00974"/>
    </source>
</evidence>
<dbReference type="PATRIC" id="fig|1619044.3.peg.819"/>
<dbReference type="GO" id="GO:0006269">
    <property type="term" value="P:DNA replication, synthesis of primer"/>
    <property type="evidence" value="ECO:0007669"/>
    <property type="project" value="UniProtKB-UniRule"/>
</dbReference>
<dbReference type="InterPro" id="IPR034151">
    <property type="entry name" value="TOPRIM_DnaG_bac"/>
</dbReference>
<keyword evidence="9" id="KW-0460">Magnesium</keyword>
<dbReference type="SMART" id="SM00493">
    <property type="entry name" value="TOPRIM"/>
    <property type="match status" value="1"/>
</dbReference>
<keyword evidence="2 12" id="KW-0639">Primosome</keyword>
<gene>
    <name evidence="12" type="primary">dnaG</name>
    <name evidence="16" type="ORF">UY92_C0011G0026</name>
</gene>
<evidence type="ECO:0000313" key="16">
    <source>
        <dbReference type="EMBL" id="KKW42004.1"/>
    </source>
</evidence>
<evidence type="ECO:0000313" key="17">
    <source>
        <dbReference type="Proteomes" id="UP000033870"/>
    </source>
</evidence>
<dbReference type="Gene3D" id="3.90.580.10">
    <property type="entry name" value="Zinc finger, CHC2-type domain"/>
    <property type="match status" value="1"/>
</dbReference>
<evidence type="ECO:0000256" key="1">
    <source>
        <dbReference type="ARBA" id="ARBA00022478"/>
    </source>
</evidence>
<keyword evidence="6 12" id="KW-0479">Metal-binding</keyword>
<dbReference type="EC" id="2.7.7.101" evidence="12"/>
<dbReference type="EMBL" id="LCRX01000011">
    <property type="protein sequence ID" value="KKW42004.1"/>
    <property type="molecule type" value="Genomic_DNA"/>
</dbReference>
<keyword evidence="7 12" id="KW-0863">Zinc-finger</keyword>
<dbReference type="PROSITE" id="PS50880">
    <property type="entry name" value="TOPRIM"/>
    <property type="match status" value="1"/>
</dbReference>
<dbReference type="InterPro" id="IPR006295">
    <property type="entry name" value="DNA_primase_DnaG"/>
</dbReference>
<dbReference type="InterPro" id="IPR037068">
    <property type="entry name" value="DNA_primase_core_N_sf"/>
</dbReference>
<dbReference type="SUPFAM" id="SSF57783">
    <property type="entry name" value="Zinc beta-ribbon"/>
    <property type="match status" value="1"/>
</dbReference>
<evidence type="ECO:0000256" key="5">
    <source>
        <dbReference type="ARBA" id="ARBA00022705"/>
    </source>
</evidence>
<comment type="domain">
    <text evidence="12">Contains an N-terminal zinc-binding domain, a central core domain that contains the primase activity, and a C-terminal DnaB-binding domain.</text>
</comment>
<dbReference type="InterPro" id="IPR050219">
    <property type="entry name" value="DnaG_primase"/>
</dbReference>
<protein>
    <recommendedName>
        <fullName evidence="12 13">DNA primase</fullName>
        <ecNumber evidence="12">2.7.7.101</ecNumber>
    </recommendedName>
</protein>
<dbReference type="AlphaFoldDB" id="A0A0G2B968"/>
<dbReference type="NCBIfam" id="TIGR01391">
    <property type="entry name" value="dnaG"/>
    <property type="match status" value="1"/>
</dbReference>
<evidence type="ECO:0000256" key="14">
    <source>
        <dbReference type="PIRSR" id="PIRSR002811-1"/>
    </source>
</evidence>
<comment type="catalytic activity">
    <reaction evidence="12">
        <text>ssDNA + n NTP = ssDNA/pppN(pN)n-1 hybrid + (n-1) diphosphate.</text>
        <dbReference type="EC" id="2.7.7.101"/>
    </reaction>
</comment>
<evidence type="ECO:0000256" key="11">
    <source>
        <dbReference type="ARBA" id="ARBA00023163"/>
    </source>
</evidence>
<name>A0A0G2B968_9BACT</name>
<dbReference type="GO" id="GO:0003677">
    <property type="term" value="F:DNA binding"/>
    <property type="evidence" value="ECO:0007669"/>
    <property type="project" value="UniProtKB-KW"/>
</dbReference>
<evidence type="ECO:0000256" key="7">
    <source>
        <dbReference type="ARBA" id="ARBA00022771"/>
    </source>
</evidence>
<comment type="cofactor">
    <cofactor evidence="12 13 14">
        <name>Zn(2+)</name>
        <dbReference type="ChEBI" id="CHEBI:29105"/>
    </cofactor>
    <text evidence="12 13 14">Binds 1 zinc ion per monomer.</text>
</comment>
<accession>A0A0G2B968</accession>
<feature type="zinc finger region" description="CHC2-type" evidence="12 14">
    <location>
        <begin position="34"/>
        <end position="58"/>
    </location>
</feature>
<keyword evidence="11 12" id="KW-0804">Transcription</keyword>
<reference evidence="16 17" key="1">
    <citation type="journal article" date="2015" name="Nature">
        <title>rRNA introns, odd ribosomes, and small enigmatic genomes across a large radiation of phyla.</title>
        <authorList>
            <person name="Brown C.T."/>
            <person name="Hug L.A."/>
            <person name="Thomas B.C."/>
            <person name="Sharon I."/>
            <person name="Castelle C.J."/>
            <person name="Singh A."/>
            <person name="Wilkins M.J."/>
            <person name="Williams K.H."/>
            <person name="Banfield J.F."/>
        </authorList>
    </citation>
    <scope>NUCLEOTIDE SEQUENCE [LARGE SCALE GENOMIC DNA]</scope>
</reference>
<evidence type="ECO:0000256" key="9">
    <source>
        <dbReference type="ARBA" id="ARBA00022842"/>
    </source>
</evidence>
<dbReference type="InterPro" id="IPR002694">
    <property type="entry name" value="Znf_CHC2"/>
</dbReference>
<keyword evidence="5 12" id="KW-0235">DNA replication</keyword>
<comment type="caution">
    <text evidence="16">The sequence shown here is derived from an EMBL/GenBank/DDBJ whole genome shotgun (WGS) entry which is preliminary data.</text>
</comment>
<dbReference type="InterPro" id="IPR030846">
    <property type="entry name" value="DnaG_bac"/>
</dbReference>
<dbReference type="SMART" id="SM00400">
    <property type="entry name" value="ZnF_CHCC"/>
    <property type="match status" value="1"/>
</dbReference>
<dbReference type="GO" id="GO:1990077">
    <property type="term" value="C:primosome complex"/>
    <property type="evidence" value="ECO:0007669"/>
    <property type="project" value="UniProtKB-KW"/>
</dbReference>
<comment type="similarity">
    <text evidence="12 13">Belongs to the DnaG primase family.</text>
</comment>
<dbReference type="PANTHER" id="PTHR30313">
    <property type="entry name" value="DNA PRIMASE"/>
    <property type="match status" value="1"/>
</dbReference>
<dbReference type="Gene3D" id="3.90.980.10">
    <property type="entry name" value="DNA primase, catalytic core, N-terminal domain"/>
    <property type="match status" value="1"/>
</dbReference>
<keyword evidence="3 12" id="KW-0808">Transferase</keyword>
<dbReference type="STRING" id="1619044.UY92_C0011G0026"/>
<sequence>MSDTQLIKDKLDIVDLIGEYVQLKPAGVNHKGLCPFHHEKSPSFMVNRERQSWHCFGCSKGGDAFTFVEEMEGMEFVEALKYLANRAGVALSAAEKNSVETSQRNRLKEINREAARFFHNFLLKMEAARPAREYLAGRALGEETLEEWQIGFVPDQWDLLTKYLLKKGYSIDDLVASGLTIKRDSADQASGRGFYDRFRGRIMFPIWDIHDSVVGFTGRVLVETEHSGGKYVNTPQSPVYDKSRVVFGLNRAKKEIKAKNLIVVVEGQMDVIACHQSGMKNVVASSGTALTADQIALLKRYASALAIAFDADAAGQNAAKRGIDLAREAGLSVRVIRIPPGAGKDPDECLRQSPAVWERAVAEAEDIMAWYLQRALGNNVFSDARSKQLAVNEVMAEIVRIPYAVERDHWLKVLSERTGEEVQVLRENMSELKKSLRSASVPGRSGAPVLAAPKADFPNRGRLAFSFERLLALVLKFPPLLPGAISQLSALPALEAAVASLPGAGPLYAALKKDYTTNNSFDIDKLRTIQTETSAEPVADVLLMKADVDYFGVGQAEAAIEARRLLALIHDEWLRERRRVLQGRLREAESAGDSERVAALLLESQDLMRSGGAE</sequence>
<evidence type="ECO:0000256" key="2">
    <source>
        <dbReference type="ARBA" id="ARBA00022515"/>
    </source>
</evidence>
<keyword evidence="1 12" id="KW-0240">DNA-directed RNA polymerase</keyword>
<dbReference type="Pfam" id="PF13155">
    <property type="entry name" value="Toprim_2"/>
    <property type="match status" value="1"/>
</dbReference>
<evidence type="ECO:0000259" key="15">
    <source>
        <dbReference type="PROSITE" id="PS50880"/>
    </source>
</evidence>